<dbReference type="Proteomes" id="UP001229346">
    <property type="component" value="Unassembled WGS sequence"/>
</dbReference>
<evidence type="ECO:0000313" key="2">
    <source>
        <dbReference type="Proteomes" id="UP001229346"/>
    </source>
</evidence>
<gene>
    <name evidence="1" type="ORF">J2T15_001115</name>
</gene>
<accession>A0ABT9TWF0</accession>
<reference evidence="1 2" key="1">
    <citation type="submission" date="2023-07" db="EMBL/GenBank/DDBJ databases">
        <title>Sorghum-associated microbial communities from plants grown in Nebraska, USA.</title>
        <authorList>
            <person name="Schachtman D."/>
        </authorList>
    </citation>
    <scope>NUCLEOTIDE SEQUENCE [LARGE SCALE GENOMIC DNA]</scope>
    <source>
        <strain evidence="1 2">CC482</strain>
    </source>
</reference>
<proteinExistence type="predicted"/>
<organism evidence="1 2">
    <name type="scientific">Paenibacillus harenae</name>
    <dbReference type="NCBI Taxonomy" id="306543"/>
    <lineage>
        <taxon>Bacteria</taxon>
        <taxon>Bacillati</taxon>
        <taxon>Bacillota</taxon>
        <taxon>Bacilli</taxon>
        <taxon>Bacillales</taxon>
        <taxon>Paenibacillaceae</taxon>
        <taxon>Paenibacillus</taxon>
    </lineage>
</organism>
<dbReference type="EMBL" id="JAUSSU010000002">
    <property type="protein sequence ID" value="MDQ0111682.1"/>
    <property type="molecule type" value="Genomic_DNA"/>
</dbReference>
<keyword evidence="2" id="KW-1185">Reference proteome</keyword>
<sequence>MHHQRLMRHGDPSIVRPRRVKAIADCKWVNCAKEAVTKGYCSKHYYIQRVMTSV</sequence>
<protein>
    <submittedName>
        <fullName evidence="1">Uncharacterized protein</fullName>
    </submittedName>
</protein>
<name>A0ABT9TWF0_PAEHA</name>
<evidence type="ECO:0000313" key="1">
    <source>
        <dbReference type="EMBL" id="MDQ0111682.1"/>
    </source>
</evidence>
<comment type="caution">
    <text evidence="1">The sequence shown here is derived from an EMBL/GenBank/DDBJ whole genome shotgun (WGS) entry which is preliminary data.</text>
</comment>